<dbReference type="InterPro" id="IPR011527">
    <property type="entry name" value="ABC1_TM_dom"/>
</dbReference>
<dbReference type="EMBL" id="CAXAMM010020001">
    <property type="protein sequence ID" value="CAK9046913.1"/>
    <property type="molecule type" value="Genomic_DNA"/>
</dbReference>
<proteinExistence type="predicted"/>
<evidence type="ECO:0000256" key="3">
    <source>
        <dbReference type="ARBA" id="ARBA00022989"/>
    </source>
</evidence>
<dbReference type="InterPro" id="IPR036640">
    <property type="entry name" value="ABC1_TM_sf"/>
</dbReference>
<keyword evidence="2 5" id="KW-0812">Transmembrane</keyword>
<feature type="transmembrane region" description="Helical" evidence="5">
    <location>
        <begin position="159"/>
        <end position="180"/>
    </location>
</feature>
<keyword evidence="1" id="KW-0813">Transport</keyword>
<feature type="transmembrane region" description="Helical" evidence="5">
    <location>
        <begin position="271"/>
        <end position="293"/>
    </location>
</feature>
<evidence type="ECO:0000313" key="7">
    <source>
        <dbReference type="EMBL" id="CAK9046913.1"/>
    </source>
</evidence>
<dbReference type="Pfam" id="PF06472">
    <property type="entry name" value="ABC_membrane_2"/>
    <property type="match status" value="1"/>
</dbReference>
<organism evidence="7 8">
    <name type="scientific">Durusdinium trenchii</name>
    <dbReference type="NCBI Taxonomy" id="1381693"/>
    <lineage>
        <taxon>Eukaryota</taxon>
        <taxon>Sar</taxon>
        <taxon>Alveolata</taxon>
        <taxon>Dinophyceae</taxon>
        <taxon>Suessiales</taxon>
        <taxon>Symbiodiniaceae</taxon>
        <taxon>Durusdinium</taxon>
    </lineage>
</organism>
<dbReference type="PANTHER" id="PTHR11384">
    <property type="entry name" value="ATP-BINDING CASSETTE, SUB-FAMILY D MEMBER"/>
    <property type="match status" value="1"/>
</dbReference>
<reference evidence="7 8" key="1">
    <citation type="submission" date="2024-02" db="EMBL/GenBank/DDBJ databases">
        <authorList>
            <person name="Chen Y."/>
            <person name="Shah S."/>
            <person name="Dougan E. K."/>
            <person name="Thang M."/>
            <person name="Chan C."/>
        </authorList>
    </citation>
    <scope>NUCLEOTIDE SEQUENCE [LARGE SCALE GENOMIC DNA]</scope>
</reference>
<sequence>MLLPFYVGHYSITPALLEHFIPAFRNMSYSETNIDEGVLLQVNSTLQKADNLVLHLVQPGPGSWQNLCLVPLLIALNLTCAFVMQCVARHTRIVATDLRALKRPKSEDRYSAFTALLRDLSGVQSVILISHGWLVNPAYRWISRSLCCITILHWFAREWLYANFLSSLTANLTNAVVALPGTKDLSLVYSRLFSMLAWQIATAPIFLILDPMLQAWFSSSIQSYITSCMLSSYIGGGGQAYYKLKMDDEKRDIDNPDQRISDSAEQFANMLYILFSGFLSAVFGMIAWAGVMIQLGGPMLVVTCIGMAFLRLLLSISMFGNALVDAFKDMLETGATFRYSLTRIRENAEPVALAHGDEVEEGRSRKFFDSHIDAIRYNALVNMLFTTTLGLIDFFPIVAWLI</sequence>
<dbReference type="Proteomes" id="UP001642464">
    <property type="component" value="Unassembled WGS sequence"/>
</dbReference>
<dbReference type="Gene3D" id="1.20.1560.10">
    <property type="entry name" value="ABC transporter type 1, transmembrane domain"/>
    <property type="match status" value="1"/>
</dbReference>
<dbReference type="SUPFAM" id="SSF90123">
    <property type="entry name" value="ABC transporter transmembrane region"/>
    <property type="match status" value="1"/>
</dbReference>
<accession>A0ABP0M6V9</accession>
<gene>
    <name evidence="7" type="ORF">SCF082_LOCUS26335</name>
</gene>
<evidence type="ECO:0000313" key="8">
    <source>
        <dbReference type="Proteomes" id="UP001642464"/>
    </source>
</evidence>
<evidence type="ECO:0000256" key="2">
    <source>
        <dbReference type="ARBA" id="ARBA00022692"/>
    </source>
</evidence>
<comment type="caution">
    <text evidence="7">The sequence shown here is derived from an EMBL/GenBank/DDBJ whole genome shotgun (WGS) entry which is preliminary data.</text>
</comment>
<dbReference type="GO" id="GO:0005524">
    <property type="term" value="F:ATP binding"/>
    <property type="evidence" value="ECO:0007669"/>
    <property type="project" value="UniProtKB-KW"/>
</dbReference>
<keyword evidence="4 5" id="KW-0472">Membrane</keyword>
<dbReference type="PANTHER" id="PTHR11384:SF59">
    <property type="entry name" value="LYSOSOMAL COBALAMIN TRANSPORTER ABCD4"/>
    <property type="match status" value="1"/>
</dbReference>
<feature type="domain" description="ABC transmembrane type-1" evidence="6">
    <location>
        <begin position="162"/>
        <end position="387"/>
    </location>
</feature>
<feature type="transmembrane region" description="Helical" evidence="5">
    <location>
        <begin position="299"/>
        <end position="324"/>
    </location>
</feature>
<feature type="transmembrane region" description="Helical" evidence="5">
    <location>
        <begin position="64"/>
        <end position="88"/>
    </location>
</feature>
<keyword evidence="7" id="KW-0067">ATP-binding</keyword>
<evidence type="ECO:0000259" key="6">
    <source>
        <dbReference type="Pfam" id="PF06472"/>
    </source>
</evidence>
<dbReference type="InterPro" id="IPR050835">
    <property type="entry name" value="ABC_transporter_sub-D"/>
</dbReference>
<keyword evidence="7" id="KW-0547">Nucleotide-binding</keyword>
<evidence type="ECO:0000256" key="1">
    <source>
        <dbReference type="ARBA" id="ARBA00022448"/>
    </source>
</evidence>
<evidence type="ECO:0000256" key="4">
    <source>
        <dbReference type="ARBA" id="ARBA00023136"/>
    </source>
</evidence>
<keyword evidence="8" id="KW-1185">Reference proteome</keyword>
<feature type="transmembrane region" description="Helical" evidence="5">
    <location>
        <begin position="192"/>
        <end position="209"/>
    </location>
</feature>
<evidence type="ECO:0000256" key="5">
    <source>
        <dbReference type="SAM" id="Phobius"/>
    </source>
</evidence>
<keyword evidence="3 5" id="KW-1133">Transmembrane helix</keyword>
<feature type="transmembrane region" description="Helical" evidence="5">
    <location>
        <begin position="379"/>
        <end position="401"/>
    </location>
</feature>
<protein>
    <submittedName>
        <fullName evidence="7">Uncharacterized ABC transporter ATP-binding protein sll0182</fullName>
    </submittedName>
</protein>
<name>A0ABP0M6V9_9DINO</name>